<feature type="compositionally biased region" description="Basic and acidic residues" evidence="6">
    <location>
        <begin position="97"/>
        <end position="106"/>
    </location>
</feature>
<keyword evidence="4" id="KW-0804">Transcription</keyword>
<dbReference type="InterPro" id="IPR036864">
    <property type="entry name" value="Zn2-C6_fun-type_DNA-bd_sf"/>
</dbReference>
<dbReference type="PANTHER" id="PTHR47338">
    <property type="entry name" value="ZN(II)2CYS6 TRANSCRIPTION FACTOR (EUROFUNG)-RELATED"/>
    <property type="match status" value="1"/>
</dbReference>
<dbReference type="GO" id="GO:0003677">
    <property type="term" value="F:DNA binding"/>
    <property type="evidence" value="ECO:0007669"/>
    <property type="project" value="InterPro"/>
</dbReference>
<feature type="region of interest" description="Disordered" evidence="6">
    <location>
        <begin position="413"/>
        <end position="436"/>
    </location>
</feature>
<dbReference type="EMBL" id="LFIV01000077">
    <property type="protein sequence ID" value="KZL71170.1"/>
    <property type="molecule type" value="Genomic_DNA"/>
</dbReference>
<feature type="region of interest" description="Disordered" evidence="6">
    <location>
        <begin position="139"/>
        <end position="176"/>
    </location>
</feature>
<evidence type="ECO:0000313" key="8">
    <source>
        <dbReference type="EMBL" id="KZL71170.1"/>
    </source>
</evidence>
<evidence type="ECO:0000256" key="3">
    <source>
        <dbReference type="ARBA" id="ARBA00023015"/>
    </source>
</evidence>
<name>A0A166STC8_9PEZI</name>
<dbReference type="CDD" id="cd12148">
    <property type="entry name" value="fungal_TF_MHR"/>
    <property type="match status" value="1"/>
</dbReference>
<evidence type="ECO:0000256" key="2">
    <source>
        <dbReference type="ARBA" id="ARBA00022723"/>
    </source>
</evidence>
<dbReference type="CDD" id="cd00067">
    <property type="entry name" value="GAL4"/>
    <property type="match status" value="1"/>
</dbReference>
<dbReference type="Pfam" id="PF00172">
    <property type="entry name" value="Zn_clus"/>
    <property type="match status" value="1"/>
</dbReference>
<keyword evidence="5" id="KW-0539">Nucleus</keyword>
<evidence type="ECO:0000256" key="6">
    <source>
        <dbReference type="SAM" id="MobiDB-lite"/>
    </source>
</evidence>
<accession>A0A166STC8</accession>
<feature type="compositionally biased region" description="Polar residues" evidence="6">
    <location>
        <begin position="139"/>
        <end position="150"/>
    </location>
</feature>
<evidence type="ECO:0000313" key="9">
    <source>
        <dbReference type="Proteomes" id="UP000076552"/>
    </source>
</evidence>
<dbReference type="SMART" id="SM00906">
    <property type="entry name" value="Fungal_trans"/>
    <property type="match status" value="1"/>
</dbReference>
<dbReference type="AlphaFoldDB" id="A0A166STC8"/>
<proteinExistence type="predicted"/>
<dbReference type="Pfam" id="PF04082">
    <property type="entry name" value="Fungal_trans"/>
    <property type="match status" value="1"/>
</dbReference>
<organism evidence="8 9">
    <name type="scientific">Colletotrichum tofieldiae</name>
    <dbReference type="NCBI Taxonomy" id="708197"/>
    <lineage>
        <taxon>Eukaryota</taxon>
        <taxon>Fungi</taxon>
        <taxon>Dikarya</taxon>
        <taxon>Ascomycota</taxon>
        <taxon>Pezizomycotina</taxon>
        <taxon>Sordariomycetes</taxon>
        <taxon>Hypocreomycetidae</taxon>
        <taxon>Glomerellales</taxon>
        <taxon>Glomerellaceae</taxon>
        <taxon>Colletotrichum</taxon>
        <taxon>Colletotrichum spaethianum species complex</taxon>
    </lineage>
</organism>
<keyword evidence="9" id="KW-1185">Reference proteome</keyword>
<gene>
    <name evidence="8" type="ORF">CT0861_12549</name>
</gene>
<dbReference type="SMART" id="SM00066">
    <property type="entry name" value="GAL4"/>
    <property type="match status" value="1"/>
</dbReference>
<evidence type="ECO:0000256" key="4">
    <source>
        <dbReference type="ARBA" id="ARBA00023163"/>
    </source>
</evidence>
<dbReference type="GO" id="GO:0005634">
    <property type="term" value="C:nucleus"/>
    <property type="evidence" value="ECO:0007669"/>
    <property type="project" value="UniProtKB-SubCell"/>
</dbReference>
<dbReference type="Gene3D" id="4.10.240.10">
    <property type="entry name" value="Zn(2)-C6 fungal-type DNA-binding domain"/>
    <property type="match status" value="1"/>
</dbReference>
<keyword evidence="2" id="KW-0479">Metal-binding</keyword>
<feature type="region of interest" description="Disordered" evidence="6">
    <location>
        <begin position="690"/>
        <end position="716"/>
    </location>
</feature>
<dbReference type="InterPro" id="IPR007219">
    <property type="entry name" value="XnlR_reg_dom"/>
</dbReference>
<evidence type="ECO:0000259" key="7">
    <source>
        <dbReference type="PROSITE" id="PS50048"/>
    </source>
</evidence>
<dbReference type="InterPro" id="IPR001138">
    <property type="entry name" value="Zn2Cys6_DnaBD"/>
</dbReference>
<dbReference type="GO" id="GO:0008270">
    <property type="term" value="F:zinc ion binding"/>
    <property type="evidence" value="ECO:0007669"/>
    <property type="project" value="InterPro"/>
</dbReference>
<dbReference type="PANTHER" id="PTHR47338:SF23">
    <property type="entry name" value="ZN(II)2CYS6 TRANSCRIPTION FACTOR (EUROFUNG)"/>
    <property type="match status" value="1"/>
</dbReference>
<dbReference type="Proteomes" id="UP000076552">
    <property type="component" value="Unassembled WGS sequence"/>
</dbReference>
<evidence type="ECO:0000256" key="5">
    <source>
        <dbReference type="ARBA" id="ARBA00023242"/>
    </source>
</evidence>
<reference evidence="8 9" key="1">
    <citation type="submission" date="2015-06" db="EMBL/GenBank/DDBJ databases">
        <title>Survival trade-offs in plant roots during colonization by closely related pathogenic and mutualistic fungi.</title>
        <authorList>
            <person name="Hacquard S."/>
            <person name="Kracher B."/>
            <person name="Hiruma K."/>
            <person name="Weinman A."/>
            <person name="Muench P."/>
            <person name="Garrido Oter R."/>
            <person name="Ver Loren van Themaat E."/>
            <person name="Dallerey J.-F."/>
            <person name="Damm U."/>
            <person name="Henrissat B."/>
            <person name="Lespinet O."/>
            <person name="Thon M."/>
            <person name="Kemen E."/>
            <person name="McHardy A.C."/>
            <person name="Schulze-Lefert P."/>
            <person name="O'Connell R.J."/>
        </authorList>
    </citation>
    <scope>NUCLEOTIDE SEQUENCE [LARGE SCALE GENOMIC DNA]</scope>
    <source>
        <strain evidence="8 9">0861</strain>
    </source>
</reference>
<comment type="caution">
    <text evidence="8">The sequence shown here is derived from an EMBL/GenBank/DDBJ whole genome shotgun (WGS) entry which is preliminary data.</text>
</comment>
<feature type="domain" description="Zn(2)-C6 fungal-type" evidence="7">
    <location>
        <begin position="32"/>
        <end position="62"/>
    </location>
</feature>
<dbReference type="PROSITE" id="PS50048">
    <property type="entry name" value="ZN2_CY6_FUNGAL_2"/>
    <property type="match status" value="1"/>
</dbReference>
<dbReference type="PROSITE" id="PS00463">
    <property type="entry name" value="ZN2_CY6_FUNGAL_1"/>
    <property type="match status" value="1"/>
</dbReference>
<protein>
    <submittedName>
        <fullName evidence="8">X-Pro dipeptidyl-peptidase</fullName>
    </submittedName>
</protein>
<evidence type="ECO:0000256" key="1">
    <source>
        <dbReference type="ARBA" id="ARBA00004123"/>
    </source>
</evidence>
<dbReference type="InterPro" id="IPR050815">
    <property type="entry name" value="TF_fung"/>
</dbReference>
<dbReference type="GO" id="GO:0006351">
    <property type="term" value="P:DNA-templated transcription"/>
    <property type="evidence" value="ECO:0007669"/>
    <property type="project" value="InterPro"/>
</dbReference>
<feature type="region of interest" description="Disordered" evidence="6">
    <location>
        <begin position="87"/>
        <end position="116"/>
    </location>
</feature>
<dbReference type="SUPFAM" id="SSF57701">
    <property type="entry name" value="Zn2/Cys6 DNA-binding domain"/>
    <property type="match status" value="1"/>
</dbReference>
<dbReference type="GO" id="GO:0000981">
    <property type="term" value="F:DNA-binding transcription factor activity, RNA polymerase II-specific"/>
    <property type="evidence" value="ECO:0007669"/>
    <property type="project" value="InterPro"/>
</dbReference>
<keyword evidence="3" id="KW-0805">Transcription regulation</keyword>
<dbReference type="STRING" id="708197.A0A166STC8"/>
<comment type="subcellular location">
    <subcellularLocation>
        <location evidence="1">Nucleus</location>
    </subcellularLocation>
</comment>
<sequence>MDNGSELSHQGEATDAVLDDSAGASEAAAALACDCCRRRKLRCSREVPTCQQCRKTGSECVYQKQKSKPGMKAGAIENLHRRLVHQHRTNNTTQDRGQSETEHSPNQEHSNGINGGLEKNAYNIMAFFARELQRFNSKSGSSLSYEQQPQEVLDQPSRAKRRRASDSEPSFIDSFPPLPDKETLQVVLQAYFSHVHQWIPMIHEARFRRRLEHSSELEALRVVLHAMILSASRCIDDEDVAVRVFGSSQQREVIRDWVVSNAMRNLCVESHQALIIIAFNDIGSGAAAKAWSLVGSLTRTVEYLQLTVEFDNVERPSLSQPFISLAPPGSWTEAEERRRVFWNVFKLDRLISVTMGWNTSLTSDDVHCRLPCDGILWRKEDKVATPYFGIWDKAAGRIGNPIAFIPSHYAPPSQAAAEEETRTPSEAGTSPGAAATNVDMSTVGAFAYSLEATESLSRVTSYFLQQKINMRDQRDISSWLTRFKELDLRLVHWKMLLPLKWQANTARQSTRMDPNLTLAHVTHNASMILLHQLIAFPPREWPFRARLPSILSADTCQAAAVEIAIITENYLKHAPSATPVSSQFAFCIYVAARVLLLRWRYGPETDLTPEFWSLVQILDEMASRWAGPHRLEPTRDNLAGKYSRKLSEIHTRCHDDSSFNINVLGYTTEIDHTAPGGSQVFPPAQANVSERRSVHGRNNQSTMGVAPVPASRHGSRSNRLDTIVAGQQFPPNGSALNSNPLLVSSGTEMNGVEAMAQTNMYHRGSVGSGDLSNISQILLDQQFMDMDRIISYDDGIFGTEYEGGGW</sequence>